<evidence type="ECO:0000313" key="2">
    <source>
        <dbReference type="Proteomes" id="UP000255326"/>
    </source>
</evidence>
<sequence>MFFIDFGGGEAYSYIRESTFYEVRKKKREEKTIDYHF</sequence>
<dbReference type="EMBL" id="QQAY01000007">
    <property type="protein sequence ID" value="RDI41668.1"/>
    <property type="molecule type" value="Genomic_DNA"/>
</dbReference>
<reference evidence="1 2" key="1">
    <citation type="submission" date="2018-07" db="EMBL/GenBank/DDBJ databases">
        <title>Genomic Encyclopedia of Type Strains, Phase IV (KMG-IV): sequencing the most valuable type-strain genomes for metagenomic binning, comparative biology and taxonomic classification.</title>
        <authorList>
            <person name="Goeker M."/>
        </authorList>
    </citation>
    <scope>NUCLEOTIDE SEQUENCE [LARGE SCALE GENOMIC DNA]</scope>
    <source>
        <strain evidence="1 2">DSM 25281</strain>
    </source>
</reference>
<dbReference type="AlphaFoldDB" id="A0A370GD00"/>
<keyword evidence="2" id="KW-1185">Reference proteome</keyword>
<organism evidence="1 2">
    <name type="scientific">Falsibacillus pallidus</name>
    <dbReference type="NCBI Taxonomy" id="493781"/>
    <lineage>
        <taxon>Bacteria</taxon>
        <taxon>Bacillati</taxon>
        <taxon>Bacillota</taxon>
        <taxon>Bacilli</taxon>
        <taxon>Bacillales</taxon>
        <taxon>Bacillaceae</taxon>
        <taxon>Falsibacillus</taxon>
    </lineage>
</organism>
<gene>
    <name evidence="1" type="ORF">DFR59_107123</name>
</gene>
<accession>A0A370GD00</accession>
<comment type="caution">
    <text evidence="1">The sequence shown here is derived from an EMBL/GenBank/DDBJ whole genome shotgun (WGS) entry which is preliminary data.</text>
</comment>
<name>A0A370GD00_9BACI</name>
<protein>
    <submittedName>
        <fullName evidence="1">Uncharacterized protein</fullName>
    </submittedName>
</protein>
<evidence type="ECO:0000313" key="1">
    <source>
        <dbReference type="EMBL" id="RDI41668.1"/>
    </source>
</evidence>
<dbReference type="Proteomes" id="UP000255326">
    <property type="component" value="Unassembled WGS sequence"/>
</dbReference>
<proteinExistence type="predicted"/>